<accession>A0ABV7H7R2</accession>
<evidence type="ECO:0000256" key="1">
    <source>
        <dbReference type="ARBA" id="ARBA00005254"/>
    </source>
</evidence>
<reference evidence="3" key="1">
    <citation type="journal article" date="2019" name="Int. J. Syst. Evol. Microbiol.">
        <title>The Global Catalogue of Microorganisms (GCM) 10K type strain sequencing project: providing services to taxonomists for standard genome sequencing and annotation.</title>
        <authorList>
            <consortium name="The Broad Institute Genomics Platform"/>
            <consortium name="The Broad Institute Genome Sequencing Center for Infectious Disease"/>
            <person name="Wu L."/>
            <person name="Ma J."/>
        </authorList>
    </citation>
    <scope>NUCLEOTIDE SEQUENCE [LARGE SCALE GENOMIC DNA]</scope>
    <source>
        <strain evidence="3">KCTC 52168</strain>
    </source>
</reference>
<sequence>MSYQTLEVFAEGPVAQVWINRPDLRNAFNETVIAELTRAFTELGTNDEVRAIVLGGRGKVFCAGADLNWMKAMAGYTREQNRADALGLATMLKVMHDCPKPTIARIHGPCFAGGMGLAAVCDFAFAAQSAEFCLSEVKLGLIPATIGPYVVQAMGARAAQRYFLSAEKFSAAEAYRIGFIHEICPDEELDDTIDALLGLLVDNSPNAVRAAKRLVHDLTDAPLTDALIADTAERIADIRASDEGREGVKSFLEKRKPSWIIPDPTPDES</sequence>
<comment type="similarity">
    <text evidence="1">Belongs to the enoyl-CoA hydratase/isomerase family.</text>
</comment>
<dbReference type="InterPro" id="IPR051683">
    <property type="entry name" value="Enoyl-CoA_Hydratase/Isomerase"/>
</dbReference>
<dbReference type="SUPFAM" id="SSF52096">
    <property type="entry name" value="ClpP/crotonase"/>
    <property type="match status" value="1"/>
</dbReference>
<dbReference type="Pfam" id="PF00378">
    <property type="entry name" value="ECH_1"/>
    <property type="match status" value="1"/>
</dbReference>
<dbReference type="CDD" id="cd06558">
    <property type="entry name" value="crotonase-like"/>
    <property type="match status" value="1"/>
</dbReference>
<organism evidence="2 3">
    <name type="scientific">Piscinibacterium candidicorallinum</name>
    <dbReference type="NCBI Taxonomy" id="1793872"/>
    <lineage>
        <taxon>Bacteria</taxon>
        <taxon>Pseudomonadati</taxon>
        <taxon>Pseudomonadota</taxon>
        <taxon>Betaproteobacteria</taxon>
        <taxon>Burkholderiales</taxon>
        <taxon>Piscinibacterium</taxon>
    </lineage>
</organism>
<dbReference type="Gene3D" id="3.90.226.10">
    <property type="entry name" value="2-enoyl-CoA Hydratase, Chain A, domain 1"/>
    <property type="match status" value="1"/>
</dbReference>
<evidence type="ECO:0000313" key="2">
    <source>
        <dbReference type="EMBL" id="MFC3148768.1"/>
    </source>
</evidence>
<evidence type="ECO:0000313" key="3">
    <source>
        <dbReference type="Proteomes" id="UP001595556"/>
    </source>
</evidence>
<dbReference type="Gene3D" id="1.10.12.10">
    <property type="entry name" value="Lyase 2-enoyl-coa Hydratase, Chain A, domain 2"/>
    <property type="match status" value="1"/>
</dbReference>
<dbReference type="PANTHER" id="PTHR42964:SF1">
    <property type="entry name" value="POLYKETIDE BIOSYNTHESIS ENOYL-COA HYDRATASE PKSH-RELATED"/>
    <property type="match status" value="1"/>
</dbReference>
<comment type="caution">
    <text evidence="2">The sequence shown here is derived from an EMBL/GenBank/DDBJ whole genome shotgun (WGS) entry which is preliminary data.</text>
</comment>
<name>A0ABV7H7R2_9BURK</name>
<proteinExistence type="inferred from homology"/>
<dbReference type="InterPro" id="IPR001753">
    <property type="entry name" value="Enoyl-CoA_hydra/iso"/>
</dbReference>
<keyword evidence="3" id="KW-1185">Reference proteome</keyword>
<dbReference type="InterPro" id="IPR029045">
    <property type="entry name" value="ClpP/crotonase-like_dom_sf"/>
</dbReference>
<dbReference type="Proteomes" id="UP001595556">
    <property type="component" value="Unassembled WGS sequence"/>
</dbReference>
<dbReference type="PANTHER" id="PTHR42964">
    <property type="entry name" value="ENOYL-COA HYDRATASE"/>
    <property type="match status" value="1"/>
</dbReference>
<dbReference type="EMBL" id="JBHRTI010000007">
    <property type="protein sequence ID" value="MFC3148768.1"/>
    <property type="molecule type" value="Genomic_DNA"/>
</dbReference>
<gene>
    <name evidence="2" type="ORF">ACFOEN_14140</name>
</gene>
<protein>
    <submittedName>
        <fullName evidence="2">Enoyl-CoA hydratase/isomerase family protein</fullName>
    </submittedName>
</protein>
<dbReference type="RefSeq" id="WP_377305000.1">
    <property type="nucleotide sequence ID" value="NZ_CP180191.1"/>
</dbReference>
<dbReference type="InterPro" id="IPR014748">
    <property type="entry name" value="Enoyl-CoA_hydra_C"/>
</dbReference>